<dbReference type="InParanoid" id="A7EVR2"/>
<dbReference type="RefSeq" id="XP_001589699.1">
    <property type="nucleotide sequence ID" value="XM_001589649.1"/>
</dbReference>
<evidence type="ECO:0000313" key="2">
    <source>
        <dbReference type="Proteomes" id="UP000001312"/>
    </source>
</evidence>
<reference evidence="2" key="1">
    <citation type="journal article" date="2011" name="PLoS Genet.">
        <title>Genomic analysis of the necrotrophic fungal pathogens Sclerotinia sclerotiorum and Botrytis cinerea.</title>
        <authorList>
            <person name="Amselem J."/>
            <person name="Cuomo C.A."/>
            <person name="van Kan J.A."/>
            <person name="Viaud M."/>
            <person name="Benito E.P."/>
            <person name="Couloux A."/>
            <person name="Coutinho P.M."/>
            <person name="de Vries R.P."/>
            <person name="Dyer P.S."/>
            <person name="Fillinger S."/>
            <person name="Fournier E."/>
            <person name="Gout L."/>
            <person name="Hahn M."/>
            <person name="Kohn L."/>
            <person name="Lapalu N."/>
            <person name="Plummer K.M."/>
            <person name="Pradier J.M."/>
            <person name="Quevillon E."/>
            <person name="Sharon A."/>
            <person name="Simon A."/>
            <person name="ten Have A."/>
            <person name="Tudzynski B."/>
            <person name="Tudzynski P."/>
            <person name="Wincker P."/>
            <person name="Andrew M."/>
            <person name="Anthouard V."/>
            <person name="Beever R.E."/>
            <person name="Beffa R."/>
            <person name="Benoit I."/>
            <person name="Bouzid O."/>
            <person name="Brault B."/>
            <person name="Chen Z."/>
            <person name="Choquer M."/>
            <person name="Collemare J."/>
            <person name="Cotton P."/>
            <person name="Danchin E.G."/>
            <person name="Da Silva C."/>
            <person name="Gautier A."/>
            <person name="Giraud C."/>
            <person name="Giraud T."/>
            <person name="Gonzalez C."/>
            <person name="Grossetete S."/>
            <person name="Guldener U."/>
            <person name="Henrissat B."/>
            <person name="Howlett B.J."/>
            <person name="Kodira C."/>
            <person name="Kretschmer M."/>
            <person name="Lappartient A."/>
            <person name="Leroch M."/>
            <person name="Levis C."/>
            <person name="Mauceli E."/>
            <person name="Neuveglise C."/>
            <person name="Oeser B."/>
            <person name="Pearson M."/>
            <person name="Poulain J."/>
            <person name="Poussereau N."/>
            <person name="Quesneville H."/>
            <person name="Rascle C."/>
            <person name="Schumacher J."/>
            <person name="Segurens B."/>
            <person name="Sexton A."/>
            <person name="Silva E."/>
            <person name="Sirven C."/>
            <person name="Soanes D.M."/>
            <person name="Talbot N.J."/>
            <person name="Templeton M."/>
            <person name="Yandava C."/>
            <person name="Yarden O."/>
            <person name="Zeng Q."/>
            <person name="Rollins J.A."/>
            <person name="Lebrun M.H."/>
            <person name="Dickman M."/>
        </authorList>
    </citation>
    <scope>NUCLEOTIDE SEQUENCE [LARGE SCALE GENOMIC DNA]</scope>
    <source>
        <strain evidence="2">ATCC 18683 / 1980 / Ss-1</strain>
    </source>
</reference>
<sequence>MAKSSRKCDWLLNNSPLSPQSPNIQQSLCLNIVIYA</sequence>
<dbReference type="HOGENOM" id="CLU_3359990_0_0_1"/>
<gene>
    <name evidence="1" type="ORF">SS1G_09421</name>
</gene>
<dbReference type="EMBL" id="CH476633">
    <property type="protein sequence ID" value="EDN93554.1"/>
    <property type="molecule type" value="Genomic_DNA"/>
</dbReference>
<dbReference type="AlphaFoldDB" id="A7EVR2"/>
<dbReference type="Proteomes" id="UP000001312">
    <property type="component" value="Unassembled WGS sequence"/>
</dbReference>
<dbReference type="KEGG" id="ssl:SS1G_09421"/>
<organism evidence="1 2">
    <name type="scientific">Sclerotinia sclerotiorum (strain ATCC 18683 / 1980 / Ss-1)</name>
    <name type="common">White mold</name>
    <name type="synonym">Whetzelinia sclerotiorum</name>
    <dbReference type="NCBI Taxonomy" id="665079"/>
    <lineage>
        <taxon>Eukaryota</taxon>
        <taxon>Fungi</taxon>
        <taxon>Dikarya</taxon>
        <taxon>Ascomycota</taxon>
        <taxon>Pezizomycotina</taxon>
        <taxon>Leotiomycetes</taxon>
        <taxon>Helotiales</taxon>
        <taxon>Sclerotiniaceae</taxon>
        <taxon>Sclerotinia</taxon>
    </lineage>
</organism>
<accession>A7EVR2</accession>
<protein>
    <submittedName>
        <fullName evidence="1">Uncharacterized protein</fullName>
    </submittedName>
</protein>
<name>A7EVR2_SCLS1</name>
<keyword evidence="2" id="KW-1185">Reference proteome</keyword>
<proteinExistence type="predicted"/>
<dbReference type="GeneID" id="5485977"/>
<evidence type="ECO:0000313" key="1">
    <source>
        <dbReference type="EMBL" id="EDN93554.1"/>
    </source>
</evidence>